<feature type="compositionally biased region" description="Low complexity" evidence="1">
    <location>
        <begin position="387"/>
        <end position="403"/>
    </location>
</feature>
<reference evidence="2 3" key="1">
    <citation type="submission" date="2015-04" db="EMBL/GenBank/DDBJ databases">
        <title>Complete genome sequence of Schizopora paradoxa KUC8140, a cosmopolitan wood degrader in East Asia.</title>
        <authorList>
            <consortium name="DOE Joint Genome Institute"/>
            <person name="Min B."/>
            <person name="Park H."/>
            <person name="Jang Y."/>
            <person name="Kim J.-J."/>
            <person name="Kim K.H."/>
            <person name="Pangilinan J."/>
            <person name="Lipzen A."/>
            <person name="Riley R."/>
            <person name="Grigoriev I.V."/>
            <person name="Spatafora J.W."/>
            <person name="Choi I.-G."/>
        </authorList>
    </citation>
    <scope>NUCLEOTIDE SEQUENCE [LARGE SCALE GENOMIC DNA]</scope>
    <source>
        <strain evidence="2 3">KUC8140</strain>
    </source>
</reference>
<dbReference type="EMBL" id="KQ085936">
    <property type="protein sequence ID" value="KLO14957.1"/>
    <property type="molecule type" value="Genomic_DNA"/>
</dbReference>
<gene>
    <name evidence="2" type="ORF">SCHPADRAFT_286946</name>
</gene>
<evidence type="ECO:0000256" key="1">
    <source>
        <dbReference type="SAM" id="MobiDB-lite"/>
    </source>
</evidence>
<dbReference type="AlphaFoldDB" id="A0A0H2RTR2"/>
<feature type="region of interest" description="Disordered" evidence="1">
    <location>
        <begin position="37"/>
        <end position="337"/>
    </location>
</feature>
<name>A0A0H2RTR2_9AGAM</name>
<feature type="compositionally biased region" description="Low complexity" evidence="1">
    <location>
        <begin position="441"/>
        <end position="457"/>
    </location>
</feature>
<evidence type="ECO:0000313" key="3">
    <source>
        <dbReference type="Proteomes" id="UP000053477"/>
    </source>
</evidence>
<protein>
    <submittedName>
        <fullName evidence="2">Uncharacterized protein</fullName>
    </submittedName>
</protein>
<feature type="compositionally biased region" description="Polar residues" evidence="1">
    <location>
        <begin position="138"/>
        <end position="153"/>
    </location>
</feature>
<sequence>MDILQMPDSPTADAPPAYEFSQQELDQKVAAAVERSITSVEEDKRQRAKKRKSSGEFEKWDENAYQEAARRLAERYSSSGGGSSSSQQPTTSEAAQSVRPLSIQKKNKTAQQPTVEARESTKERPSWYEEAQLGGGSSTSPQSTAPLNTSRRSLPSGGLQRPLDNASVVSDSSDDDHNVLPPPPFVAVDNSLDGPAYERYASHQRRQSGNQVVLRYSGDLSASPPPSPPVSPTMPNSRLRNPYDMRAMQQNLPNPQSVLQQHQQQQLHVHQQQNYQQHARRSPQPPRQQTRPTPPRPTSASAMKMPPAPPRMDFNLSMAYGRSTYGEQPTEAPSASGGAAALYNSAVASLLPAGLPSASPSSPQGRKPTPSMISTRSADSYQGRPAQQQFSQSYNQSFSNYQQTLDPNRNSYYPQQVNAPYAQQISPRPMRPVSSLSQGDQPHWQQPVHVQQQFYPR</sequence>
<feature type="compositionally biased region" description="Basic and acidic residues" evidence="1">
    <location>
        <begin position="116"/>
        <end position="127"/>
    </location>
</feature>
<feature type="compositionally biased region" description="Polar residues" evidence="1">
    <location>
        <begin position="404"/>
        <end position="426"/>
    </location>
</feature>
<dbReference type="OrthoDB" id="3265146at2759"/>
<accession>A0A0H2RTR2</accession>
<feature type="compositionally biased region" description="Pro residues" evidence="1">
    <location>
        <begin position="223"/>
        <end position="232"/>
    </location>
</feature>
<feature type="compositionally biased region" description="Low complexity" evidence="1">
    <location>
        <begin position="352"/>
        <end position="363"/>
    </location>
</feature>
<organism evidence="2 3">
    <name type="scientific">Schizopora paradoxa</name>
    <dbReference type="NCBI Taxonomy" id="27342"/>
    <lineage>
        <taxon>Eukaryota</taxon>
        <taxon>Fungi</taxon>
        <taxon>Dikarya</taxon>
        <taxon>Basidiomycota</taxon>
        <taxon>Agaricomycotina</taxon>
        <taxon>Agaricomycetes</taxon>
        <taxon>Hymenochaetales</taxon>
        <taxon>Schizoporaceae</taxon>
        <taxon>Schizopora</taxon>
    </lineage>
</organism>
<evidence type="ECO:0000313" key="2">
    <source>
        <dbReference type="EMBL" id="KLO14957.1"/>
    </source>
</evidence>
<keyword evidence="3" id="KW-1185">Reference proteome</keyword>
<feature type="region of interest" description="Disordered" evidence="1">
    <location>
        <begin position="352"/>
        <end position="457"/>
    </location>
</feature>
<feature type="compositionally biased region" description="Basic and acidic residues" evidence="1">
    <location>
        <begin position="53"/>
        <end position="74"/>
    </location>
</feature>
<feature type="compositionally biased region" description="Polar residues" evidence="1">
    <location>
        <begin position="371"/>
        <end position="380"/>
    </location>
</feature>
<proteinExistence type="predicted"/>
<dbReference type="Proteomes" id="UP000053477">
    <property type="component" value="Unassembled WGS sequence"/>
</dbReference>
<feature type="compositionally biased region" description="Low complexity" evidence="1">
    <location>
        <begin position="256"/>
        <end position="277"/>
    </location>
</feature>
<dbReference type="InParanoid" id="A0A0H2RTR2"/>